<dbReference type="Pfam" id="PF14322">
    <property type="entry name" value="SusD-like_3"/>
    <property type="match status" value="1"/>
</dbReference>
<dbReference type="InterPro" id="IPR011990">
    <property type="entry name" value="TPR-like_helical_dom_sf"/>
</dbReference>
<gene>
    <name evidence="9" type="ORF">ACFSKL_22335</name>
</gene>
<proteinExistence type="inferred from homology"/>
<evidence type="ECO:0000256" key="3">
    <source>
        <dbReference type="ARBA" id="ARBA00022729"/>
    </source>
</evidence>
<sequence length="451" mass="51194">MKSIAIKTGVLVVFSLLGACDGFLDERPNKNIVIPNQLDDLQALMDASNWGIHNSPEINLLSGDELVATSNAYLVYRLDEQEAYKWSESFFENRSSDWSTPYVQVFYANVVLEEITKIEVESNEELIKKHEITGSSLFLRANAFYNLLSQFAPAYQPGINDNALGIPLRLTANINSTADRSDLKTCYNKVIEDLLLALPLLRDTNAYKSRPSKTAVHALLARIYLATEQYGKALEHADKALDMQSTLMDYNTINASLRFPVPQFNEEVVYHNHMSSYIFNALTTTVVNPEIYESYEENDLRRDVFFLINAFGAVFKGTYSGTNSIFSGLATNELYLIKAECEARVGNPQVGLDVLNNLLETRWANGTYEEKTAQGEGILDLILEERKKELLYRGQRWSDLRRLNRDPRYAKTLRRTVQGEEYVLEPNSNRYTLPIPMDEINNSGIAQNDRS</sequence>
<dbReference type="Gene3D" id="1.25.40.390">
    <property type="match status" value="1"/>
</dbReference>
<dbReference type="EMBL" id="JBHUHR010000050">
    <property type="protein sequence ID" value="MFD2037549.1"/>
    <property type="molecule type" value="Genomic_DNA"/>
</dbReference>
<evidence type="ECO:0000313" key="9">
    <source>
        <dbReference type="EMBL" id="MFD2037549.1"/>
    </source>
</evidence>
<dbReference type="PROSITE" id="PS51257">
    <property type="entry name" value="PROKAR_LIPOPROTEIN"/>
    <property type="match status" value="1"/>
</dbReference>
<evidence type="ECO:0000259" key="7">
    <source>
        <dbReference type="Pfam" id="PF07980"/>
    </source>
</evidence>
<feature type="domain" description="RagB/SusD" evidence="7">
    <location>
        <begin position="333"/>
        <end position="448"/>
    </location>
</feature>
<keyword evidence="10" id="KW-1185">Reference proteome</keyword>
<keyword evidence="6" id="KW-0802">TPR repeat</keyword>
<keyword evidence="5" id="KW-0998">Cell outer membrane</keyword>
<keyword evidence="4" id="KW-0472">Membrane</keyword>
<evidence type="ECO:0000256" key="5">
    <source>
        <dbReference type="ARBA" id="ARBA00023237"/>
    </source>
</evidence>
<organism evidence="9 10">
    <name type="scientific">Belliella marina</name>
    <dbReference type="NCBI Taxonomy" id="1644146"/>
    <lineage>
        <taxon>Bacteria</taxon>
        <taxon>Pseudomonadati</taxon>
        <taxon>Bacteroidota</taxon>
        <taxon>Cytophagia</taxon>
        <taxon>Cytophagales</taxon>
        <taxon>Cyclobacteriaceae</taxon>
        <taxon>Belliella</taxon>
    </lineage>
</organism>
<evidence type="ECO:0000256" key="1">
    <source>
        <dbReference type="ARBA" id="ARBA00004442"/>
    </source>
</evidence>
<dbReference type="RefSeq" id="WP_376889522.1">
    <property type="nucleotide sequence ID" value="NZ_JBHUHR010000050.1"/>
</dbReference>
<feature type="domain" description="SusD-like N-terminal" evidence="8">
    <location>
        <begin position="23"/>
        <end position="225"/>
    </location>
</feature>
<feature type="repeat" description="TPR" evidence="6">
    <location>
        <begin position="214"/>
        <end position="247"/>
    </location>
</feature>
<dbReference type="Proteomes" id="UP001597361">
    <property type="component" value="Unassembled WGS sequence"/>
</dbReference>
<keyword evidence="3" id="KW-0732">Signal</keyword>
<evidence type="ECO:0000256" key="2">
    <source>
        <dbReference type="ARBA" id="ARBA00006275"/>
    </source>
</evidence>
<reference evidence="10" key="1">
    <citation type="journal article" date="2019" name="Int. J. Syst. Evol. Microbiol.">
        <title>The Global Catalogue of Microorganisms (GCM) 10K type strain sequencing project: providing services to taxonomists for standard genome sequencing and annotation.</title>
        <authorList>
            <consortium name="The Broad Institute Genomics Platform"/>
            <consortium name="The Broad Institute Genome Sequencing Center for Infectious Disease"/>
            <person name="Wu L."/>
            <person name="Ma J."/>
        </authorList>
    </citation>
    <scope>NUCLEOTIDE SEQUENCE [LARGE SCALE GENOMIC DNA]</scope>
    <source>
        <strain evidence="10">CGMCC 1.15180</strain>
    </source>
</reference>
<evidence type="ECO:0000256" key="6">
    <source>
        <dbReference type="PROSITE-ProRule" id="PRU00339"/>
    </source>
</evidence>
<dbReference type="InterPro" id="IPR019734">
    <property type="entry name" value="TPR_rpt"/>
</dbReference>
<dbReference type="SUPFAM" id="SSF48452">
    <property type="entry name" value="TPR-like"/>
    <property type="match status" value="1"/>
</dbReference>
<dbReference type="Pfam" id="PF07980">
    <property type="entry name" value="SusD_RagB"/>
    <property type="match status" value="1"/>
</dbReference>
<comment type="subcellular location">
    <subcellularLocation>
        <location evidence="1">Cell outer membrane</location>
    </subcellularLocation>
</comment>
<protein>
    <submittedName>
        <fullName evidence="9">RagB/SusD family nutrient uptake outer membrane protein</fullName>
    </submittedName>
</protein>
<dbReference type="InterPro" id="IPR033985">
    <property type="entry name" value="SusD-like_N"/>
</dbReference>
<accession>A0ABW4VSB1</accession>
<evidence type="ECO:0000256" key="4">
    <source>
        <dbReference type="ARBA" id="ARBA00023136"/>
    </source>
</evidence>
<dbReference type="InterPro" id="IPR012944">
    <property type="entry name" value="SusD_RagB_dom"/>
</dbReference>
<comment type="caution">
    <text evidence="9">The sequence shown here is derived from an EMBL/GenBank/DDBJ whole genome shotgun (WGS) entry which is preliminary data.</text>
</comment>
<name>A0ABW4VSB1_9BACT</name>
<evidence type="ECO:0000259" key="8">
    <source>
        <dbReference type="Pfam" id="PF14322"/>
    </source>
</evidence>
<comment type="similarity">
    <text evidence="2">Belongs to the SusD family.</text>
</comment>
<evidence type="ECO:0000313" key="10">
    <source>
        <dbReference type="Proteomes" id="UP001597361"/>
    </source>
</evidence>
<dbReference type="PROSITE" id="PS50005">
    <property type="entry name" value="TPR"/>
    <property type="match status" value="1"/>
</dbReference>